<accession>A0AAU9U3R9</accession>
<evidence type="ECO:0008006" key="3">
    <source>
        <dbReference type="Google" id="ProtNLM"/>
    </source>
</evidence>
<dbReference type="SUPFAM" id="SSF56672">
    <property type="entry name" value="DNA/RNA polymerases"/>
    <property type="match status" value="1"/>
</dbReference>
<dbReference type="GO" id="GO:0071897">
    <property type="term" value="P:DNA biosynthetic process"/>
    <property type="evidence" value="ECO:0007669"/>
    <property type="project" value="UniProtKB-ARBA"/>
</dbReference>
<sequence length="314" mass="36125">MYRQVLVDRKDTPFRRILWRDSPEKELQEFELLTVTFGTACAPYLAVRSLQELAYKECQNKPGIAKIILNDFYMDDVMTGAENIEDAYRIYKELTEVLAKGGFPLQKWKSNSKEILAKIWKAKGDKDEDLRIKEDDTTKILGLTWDPRGDFFRYSVDLSPQKEPVTKRRIISDISRLFDPLGWLAPCIIAAKILIQKLWLAGIGWDEQVPTNLISEWITYRKNLTALQNIKIPRWIHTCNKYQRELYGFSDASKVAYAAVMYLRVVNEVENVYVSLVTAKTRVAPIKQVSIPRLELCGAVLLAKLMVEVAGLKS</sequence>
<dbReference type="EMBL" id="CAKOGL010000011">
    <property type="protein sequence ID" value="CAH2092355.1"/>
    <property type="molecule type" value="Genomic_DNA"/>
</dbReference>
<protein>
    <recommendedName>
        <fullName evidence="3">Reverse transcriptase domain-containing protein</fullName>
    </recommendedName>
</protein>
<dbReference type="Proteomes" id="UP001153954">
    <property type="component" value="Unassembled WGS sequence"/>
</dbReference>
<organism evidence="1 2">
    <name type="scientific">Euphydryas editha</name>
    <name type="common">Edith's checkerspot</name>
    <dbReference type="NCBI Taxonomy" id="104508"/>
    <lineage>
        <taxon>Eukaryota</taxon>
        <taxon>Metazoa</taxon>
        <taxon>Ecdysozoa</taxon>
        <taxon>Arthropoda</taxon>
        <taxon>Hexapoda</taxon>
        <taxon>Insecta</taxon>
        <taxon>Pterygota</taxon>
        <taxon>Neoptera</taxon>
        <taxon>Endopterygota</taxon>
        <taxon>Lepidoptera</taxon>
        <taxon>Glossata</taxon>
        <taxon>Ditrysia</taxon>
        <taxon>Papilionoidea</taxon>
        <taxon>Nymphalidae</taxon>
        <taxon>Nymphalinae</taxon>
        <taxon>Euphydryas</taxon>
    </lineage>
</organism>
<keyword evidence="2" id="KW-1185">Reference proteome</keyword>
<reference evidence="1" key="1">
    <citation type="submission" date="2022-03" db="EMBL/GenBank/DDBJ databases">
        <authorList>
            <person name="Tunstrom K."/>
        </authorList>
    </citation>
    <scope>NUCLEOTIDE SEQUENCE</scope>
</reference>
<dbReference type="AlphaFoldDB" id="A0AAU9U3R9"/>
<dbReference type="InterPro" id="IPR008042">
    <property type="entry name" value="Retrotrans_Pao"/>
</dbReference>
<dbReference type="InterPro" id="IPR043502">
    <property type="entry name" value="DNA/RNA_pol_sf"/>
</dbReference>
<comment type="caution">
    <text evidence="1">The sequence shown here is derived from an EMBL/GenBank/DDBJ whole genome shotgun (WGS) entry which is preliminary data.</text>
</comment>
<gene>
    <name evidence="1" type="ORF">EEDITHA_LOCUS8118</name>
</gene>
<dbReference type="Pfam" id="PF05380">
    <property type="entry name" value="Peptidase_A17"/>
    <property type="match status" value="1"/>
</dbReference>
<evidence type="ECO:0000313" key="1">
    <source>
        <dbReference type="EMBL" id="CAH2092355.1"/>
    </source>
</evidence>
<proteinExistence type="predicted"/>
<evidence type="ECO:0000313" key="2">
    <source>
        <dbReference type="Proteomes" id="UP001153954"/>
    </source>
</evidence>
<dbReference type="PANTHER" id="PTHR47331">
    <property type="entry name" value="PHD-TYPE DOMAIN-CONTAINING PROTEIN"/>
    <property type="match status" value="1"/>
</dbReference>
<dbReference type="PANTHER" id="PTHR47331:SF5">
    <property type="entry name" value="RIBONUCLEASE H"/>
    <property type="match status" value="1"/>
</dbReference>
<name>A0AAU9U3R9_EUPED</name>